<keyword evidence="3" id="KW-1185">Reference proteome</keyword>
<dbReference type="InterPro" id="IPR032801">
    <property type="entry name" value="PXL2A/B/C"/>
</dbReference>
<dbReference type="Pfam" id="PF13911">
    <property type="entry name" value="AhpC-TSA_2"/>
    <property type="match status" value="1"/>
</dbReference>
<evidence type="ECO:0000313" key="2">
    <source>
        <dbReference type="EMBL" id="KAK4104592.1"/>
    </source>
</evidence>
<protein>
    <submittedName>
        <fullName evidence="2">Uncharacterized protein</fullName>
    </submittedName>
</protein>
<gene>
    <name evidence="2" type="ORF">N658DRAFT_183054</name>
</gene>
<reference evidence="2" key="2">
    <citation type="submission" date="2023-05" db="EMBL/GenBank/DDBJ databases">
        <authorList>
            <consortium name="Lawrence Berkeley National Laboratory"/>
            <person name="Steindorff A."/>
            <person name="Hensen N."/>
            <person name="Bonometti L."/>
            <person name="Westerberg I."/>
            <person name="Brannstrom I.O."/>
            <person name="Guillou S."/>
            <person name="Cros-Aarteil S."/>
            <person name="Calhoun S."/>
            <person name="Haridas S."/>
            <person name="Kuo A."/>
            <person name="Mondo S."/>
            <person name="Pangilinan J."/>
            <person name="Riley R."/>
            <person name="Labutti K."/>
            <person name="Andreopoulos B."/>
            <person name="Lipzen A."/>
            <person name="Chen C."/>
            <person name="Yanf M."/>
            <person name="Daum C."/>
            <person name="Ng V."/>
            <person name="Clum A."/>
            <person name="Ohm R."/>
            <person name="Martin F."/>
            <person name="Silar P."/>
            <person name="Natvig D."/>
            <person name="Lalanne C."/>
            <person name="Gautier V."/>
            <person name="Ament-Velasquez S.L."/>
            <person name="Kruys A."/>
            <person name="Hutchinson M.I."/>
            <person name="Powell A.J."/>
            <person name="Barry K."/>
            <person name="Miller A.N."/>
            <person name="Grigoriev I.V."/>
            <person name="Debuchy R."/>
            <person name="Gladieux P."/>
            <person name="Thoren M.H."/>
            <person name="Johannesson H."/>
        </authorList>
    </citation>
    <scope>NUCLEOTIDE SEQUENCE</scope>
    <source>
        <strain evidence="2">CBS 757.83</strain>
    </source>
</reference>
<dbReference type="SUPFAM" id="SSF52833">
    <property type="entry name" value="Thioredoxin-like"/>
    <property type="match status" value="1"/>
</dbReference>
<accession>A0AAN6T5C1</accession>
<dbReference type="PANTHER" id="PTHR28630">
    <property type="match status" value="1"/>
</dbReference>
<dbReference type="Proteomes" id="UP001305647">
    <property type="component" value="Unassembled WGS sequence"/>
</dbReference>
<dbReference type="CDD" id="cd02970">
    <property type="entry name" value="PRX_like2"/>
    <property type="match status" value="1"/>
</dbReference>
<dbReference type="AlphaFoldDB" id="A0AAN6T5C1"/>
<dbReference type="PANTHER" id="PTHR28630:SF3">
    <property type="entry name" value="PEROXIREDOXIN-LIKE 2C"/>
    <property type="match status" value="1"/>
</dbReference>
<feature type="compositionally biased region" description="Basic and acidic residues" evidence="1">
    <location>
        <begin position="255"/>
        <end position="296"/>
    </location>
</feature>
<dbReference type="EMBL" id="MU863626">
    <property type="protein sequence ID" value="KAK4104592.1"/>
    <property type="molecule type" value="Genomic_DNA"/>
</dbReference>
<comment type="caution">
    <text evidence="2">The sequence shown here is derived from an EMBL/GenBank/DDBJ whole genome shotgun (WGS) entry which is preliminary data.</text>
</comment>
<evidence type="ECO:0000313" key="3">
    <source>
        <dbReference type="Proteomes" id="UP001305647"/>
    </source>
</evidence>
<sequence>MTSPEVAPNNGARPPAQAAAKPAPESAPPPKTATDDGGDIINPVEFEASVDSNDDLPTPETIRKLDSSVVLDRHGKSHTFRSLYTGKHTARRVLVIFVRHFYCGSCQNYLRTLSAAITPASLLALPLSTFLCVVGCGDPALIDMYADATACPFPIYADPTARLYAELGMAARTVALGARPGYVRQHLLVTIAQSVGQMLAKLPRGLAHKGGDVQQIGGEFLFEPVAVAAAGAGGGGGTPMSPMSPVAGGGPLIWEGRKDGGKQSGGVRDDGGDEGDKRRVSEASLDGKGEEGSEGEDKIVTWCHRMKNTRDHTEIPVLMEVLGLEGAAAPVEGGKEKWRGR</sequence>
<proteinExistence type="predicted"/>
<feature type="region of interest" description="Disordered" evidence="1">
    <location>
        <begin position="1"/>
        <end position="41"/>
    </location>
</feature>
<feature type="region of interest" description="Disordered" evidence="1">
    <location>
        <begin position="233"/>
        <end position="296"/>
    </location>
</feature>
<feature type="compositionally biased region" description="Low complexity" evidence="1">
    <location>
        <begin position="7"/>
        <end position="24"/>
    </location>
</feature>
<evidence type="ECO:0000256" key="1">
    <source>
        <dbReference type="SAM" id="MobiDB-lite"/>
    </source>
</evidence>
<reference evidence="2" key="1">
    <citation type="journal article" date="2023" name="Mol. Phylogenet. Evol.">
        <title>Genome-scale phylogeny and comparative genomics of the fungal order Sordariales.</title>
        <authorList>
            <person name="Hensen N."/>
            <person name="Bonometti L."/>
            <person name="Westerberg I."/>
            <person name="Brannstrom I.O."/>
            <person name="Guillou S."/>
            <person name="Cros-Aarteil S."/>
            <person name="Calhoun S."/>
            <person name="Haridas S."/>
            <person name="Kuo A."/>
            <person name="Mondo S."/>
            <person name="Pangilinan J."/>
            <person name="Riley R."/>
            <person name="LaButti K."/>
            <person name="Andreopoulos B."/>
            <person name="Lipzen A."/>
            <person name="Chen C."/>
            <person name="Yan M."/>
            <person name="Daum C."/>
            <person name="Ng V."/>
            <person name="Clum A."/>
            <person name="Steindorff A."/>
            <person name="Ohm R.A."/>
            <person name="Martin F."/>
            <person name="Silar P."/>
            <person name="Natvig D.O."/>
            <person name="Lalanne C."/>
            <person name="Gautier V."/>
            <person name="Ament-Velasquez S.L."/>
            <person name="Kruys A."/>
            <person name="Hutchinson M.I."/>
            <person name="Powell A.J."/>
            <person name="Barry K."/>
            <person name="Miller A.N."/>
            <person name="Grigoriev I.V."/>
            <person name="Debuchy R."/>
            <person name="Gladieux P."/>
            <person name="Hiltunen Thoren M."/>
            <person name="Johannesson H."/>
        </authorList>
    </citation>
    <scope>NUCLEOTIDE SEQUENCE</scope>
    <source>
        <strain evidence="2">CBS 757.83</strain>
    </source>
</reference>
<dbReference type="InterPro" id="IPR036249">
    <property type="entry name" value="Thioredoxin-like_sf"/>
</dbReference>
<organism evidence="2 3">
    <name type="scientific">Parathielavia hyrcaniae</name>
    <dbReference type="NCBI Taxonomy" id="113614"/>
    <lineage>
        <taxon>Eukaryota</taxon>
        <taxon>Fungi</taxon>
        <taxon>Dikarya</taxon>
        <taxon>Ascomycota</taxon>
        <taxon>Pezizomycotina</taxon>
        <taxon>Sordariomycetes</taxon>
        <taxon>Sordariomycetidae</taxon>
        <taxon>Sordariales</taxon>
        <taxon>Chaetomiaceae</taxon>
        <taxon>Parathielavia</taxon>
    </lineage>
</organism>
<dbReference type="Gene3D" id="3.40.30.10">
    <property type="entry name" value="Glutaredoxin"/>
    <property type="match status" value="1"/>
</dbReference>
<dbReference type="FunFam" id="3.40.30.10:FF:000404">
    <property type="entry name" value="WGS project CABT00000000 data, contig 2.14"/>
    <property type="match status" value="1"/>
</dbReference>
<name>A0AAN6T5C1_9PEZI</name>